<gene>
    <name evidence="5" type="ORF">AT575_00590</name>
</gene>
<dbReference type="Pfam" id="PF03802">
    <property type="entry name" value="CitX"/>
    <property type="match status" value="1"/>
</dbReference>
<proteinExistence type="predicted"/>
<dbReference type="Proteomes" id="UP000235963">
    <property type="component" value="Unassembled WGS sequence"/>
</dbReference>
<dbReference type="OrthoDB" id="3196716at2"/>
<dbReference type="EMBL" id="LOCM01000005">
    <property type="protein sequence ID" value="PND48524.1"/>
    <property type="molecule type" value="Genomic_DNA"/>
</dbReference>
<evidence type="ECO:0000313" key="6">
    <source>
        <dbReference type="Proteomes" id="UP000235963"/>
    </source>
</evidence>
<keyword evidence="6" id="KW-1185">Reference proteome</keyword>
<comment type="caution">
    <text evidence="5">The sequence shown here is derived from an EMBL/GenBank/DDBJ whole genome shotgun (WGS) entry which is preliminary data.</text>
</comment>
<organism evidence="5 6">
    <name type="scientific">Streptococcus penaeicida</name>
    <dbReference type="NCBI Taxonomy" id="1765960"/>
    <lineage>
        <taxon>Bacteria</taxon>
        <taxon>Bacillati</taxon>
        <taxon>Bacillota</taxon>
        <taxon>Bacilli</taxon>
        <taxon>Lactobacillales</taxon>
        <taxon>Streptococcaceae</taxon>
        <taxon>Streptococcus</taxon>
    </lineage>
</organism>
<evidence type="ECO:0000256" key="2">
    <source>
        <dbReference type="ARBA" id="ARBA00022679"/>
    </source>
</evidence>
<comment type="catalytic activity">
    <reaction evidence="4">
        <text>apo-[citrate lyase ACP] + 2'-(5''-triphospho-alpha-D-ribosyl)-3'-dephospho-CoA = holo-[citrate lyase ACP] + diphosphate</text>
        <dbReference type="Rhea" id="RHEA:16333"/>
        <dbReference type="Rhea" id="RHEA-COMP:10157"/>
        <dbReference type="Rhea" id="RHEA-COMP:10158"/>
        <dbReference type="ChEBI" id="CHEBI:29999"/>
        <dbReference type="ChEBI" id="CHEBI:33019"/>
        <dbReference type="ChEBI" id="CHEBI:61378"/>
        <dbReference type="ChEBI" id="CHEBI:82683"/>
        <dbReference type="EC" id="2.7.7.61"/>
    </reaction>
</comment>
<keyword evidence="3" id="KW-0548">Nucleotidyltransferase</keyword>
<accession>A0A2N8LEG3</accession>
<protein>
    <recommendedName>
        <fullName evidence="1">citrate lyase holo-[acyl-carrier protein] synthase</fullName>
        <ecNumber evidence="1">2.7.7.61</ecNumber>
    </recommendedName>
</protein>
<evidence type="ECO:0000256" key="3">
    <source>
        <dbReference type="ARBA" id="ARBA00022695"/>
    </source>
</evidence>
<dbReference type="EC" id="2.7.7.61" evidence="1"/>
<evidence type="ECO:0000313" key="5">
    <source>
        <dbReference type="EMBL" id="PND48524.1"/>
    </source>
</evidence>
<sequence>MSKSIIFTGESVSLEEMMAAREQRSFRQLSLFKEYPDTNLLSVTMNIPGAIKTSPKLKQVFEEMVEQIEVSLADQEILFEHYLPLKTGSEFYLLTTLSAQDLKKRMISLETKNSLGRLFDLDVLWLNNGKMEPISRQDLGMTARQCYVCSENAKSCGRSRKHSIEEMQAVISQIITSNKEKEEE</sequence>
<evidence type="ECO:0000256" key="1">
    <source>
        <dbReference type="ARBA" id="ARBA00012524"/>
    </source>
</evidence>
<dbReference type="RefSeq" id="WP_102776703.1">
    <property type="nucleotide sequence ID" value="NZ_CBCSGP010000016.1"/>
</dbReference>
<reference evidence="5 6" key="1">
    <citation type="submission" date="2015-12" db="EMBL/GenBank/DDBJ databases">
        <title>Streptococcus penaeicida sp. nov.</title>
        <authorList>
            <person name="Gomez-Gil B."/>
            <person name="Morales-Covarrubias M."/>
        </authorList>
    </citation>
    <scope>NUCLEOTIDE SEQUENCE [LARGE SCALE GENOMIC DNA]</scope>
    <source>
        <strain evidence="5 6">CAIM 1838</strain>
    </source>
</reference>
<dbReference type="NCBIfam" id="TIGR03124">
    <property type="entry name" value="citrate_citX"/>
    <property type="match status" value="1"/>
</dbReference>
<dbReference type="AlphaFoldDB" id="A0A2N8LEG3"/>
<dbReference type="GO" id="GO:0050519">
    <property type="term" value="F:holo-citrate lyase synthase activity"/>
    <property type="evidence" value="ECO:0007669"/>
    <property type="project" value="UniProtKB-EC"/>
</dbReference>
<name>A0A2N8LEG3_9STRE</name>
<dbReference type="NCBIfam" id="NF002383">
    <property type="entry name" value="PRK01392.1"/>
    <property type="match status" value="1"/>
</dbReference>
<dbReference type="InterPro" id="IPR005551">
    <property type="entry name" value="CitX"/>
</dbReference>
<dbReference type="GO" id="GO:0051191">
    <property type="term" value="P:prosthetic group biosynthetic process"/>
    <property type="evidence" value="ECO:0007669"/>
    <property type="project" value="InterPro"/>
</dbReference>
<keyword evidence="2" id="KW-0808">Transferase</keyword>
<evidence type="ECO:0000256" key="4">
    <source>
        <dbReference type="ARBA" id="ARBA00048574"/>
    </source>
</evidence>